<dbReference type="EMBL" id="BKCJ010008436">
    <property type="protein sequence ID" value="GEU82213.1"/>
    <property type="molecule type" value="Genomic_DNA"/>
</dbReference>
<dbReference type="PANTHER" id="PTHR42648:SF21">
    <property type="entry name" value="CYSTEINE-RICH RLK (RECEPTOR-LIKE PROTEIN KINASE) 8"/>
    <property type="match status" value="1"/>
</dbReference>
<feature type="region of interest" description="Disordered" evidence="2">
    <location>
        <begin position="533"/>
        <end position="567"/>
    </location>
</feature>
<evidence type="ECO:0000256" key="1">
    <source>
        <dbReference type="ARBA" id="ARBA00022670"/>
    </source>
</evidence>
<comment type="caution">
    <text evidence="4">The sequence shown here is derived from an EMBL/GenBank/DDBJ whole genome shotgun (WGS) entry which is preliminary data.</text>
</comment>
<evidence type="ECO:0000259" key="3">
    <source>
        <dbReference type="PROSITE" id="PS50994"/>
    </source>
</evidence>
<name>A0A6L2N7P2_TANCI</name>
<proteinExistence type="predicted"/>
<dbReference type="PROSITE" id="PS50994">
    <property type="entry name" value="INTEGRASE"/>
    <property type="match status" value="1"/>
</dbReference>
<dbReference type="InterPro" id="IPR054722">
    <property type="entry name" value="PolX-like_BBD"/>
</dbReference>
<dbReference type="Pfam" id="PF22936">
    <property type="entry name" value="Pol_BBD"/>
    <property type="match status" value="1"/>
</dbReference>
<sequence>MMTLADKAILSGADNRPPMLEKDITAKVSLIANLSYYGSDALAENSMNSSHPNPSKRPTKVEVPKELSKVSMVDTSLKKLKHHLADFDMVVKTYKQLYDLIKPICVRSKEQSDALINQVNLKSVEISDLNANLQEQGLITEALRDELRKLKGKDIVDNVLTTHTIDPEMLKVDVKPIAPRLLNNRTVHSDYLRLTQEQATILREVIQIVFSYLDSGCSKHMTGDRSQLTNFDNKFLGTVKFGNDHVEKIIGGISHETSVARSLQQNGVVERRNEKLYLLYMDLCGLMRVASVNGKKYILVIVDDYSRFIWVKCLRSKDEASDFIIKFLKMIQVRLKTTVYRIRTYNGTEFVNQTLREYYEKVDISHETSVARSSQQNGVVERRNHTLIEAAPTISLEPTLHEMTPATISLRLVQNPPPSTSFVPPSRSDWDLLFQLLFDELLTPSPSVDHSALEVIAPIAEVVAPKPVVLTGLPSLTIVNQDAPSPSNSQTTPKTQSPVISNDVKEENHDLDVAHMNNDPFFCDVESPKTPTFYDDPLHESLHEDSTSQGSSSNMRQTHTSFKSLTR</sequence>
<protein>
    <submittedName>
        <fullName evidence="4">Integrase, catalytic region, zinc finger, CCHC-type, peptidase aspartic, catalytic</fullName>
    </submittedName>
</protein>
<dbReference type="PANTHER" id="PTHR42648">
    <property type="entry name" value="TRANSPOSASE, PUTATIVE-RELATED"/>
    <property type="match status" value="1"/>
</dbReference>
<dbReference type="InterPro" id="IPR001584">
    <property type="entry name" value="Integrase_cat-core"/>
</dbReference>
<dbReference type="GO" id="GO:0006508">
    <property type="term" value="P:proteolysis"/>
    <property type="evidence" value="ECO:0007669"/>
    <property type="project" value="UniProtKB-KW"/>
</dbReference>
<dbReference type="AlphaFoldDB" id="A0A6L2N7P2"/>
<organism evidence="4">
    <name type="scientific">Tanacetum cinerariifolium</name>
    <name type="common">Dalmatian daisy</name>
    <name type="synonym">Chrysanthemum cinerariifolium</name>
    <dbReference type="NCBI Taxonomy" id="118510"/>
    <lineage>
        <taxon>Eukaryota</taxon>
        <taxon>Viridiplantae</taxon>
        <taxon>Streptophyta</taxon>
        <taxon>Embryophyta</taxon>
        <taxon>Tracheophyta</taxon>
        <taxon>Spermatophyta</taxon>
        <taxon>Magnoliopsida</taxon>
        <taxon>eudicotyledons</taxon>
        <taxon>Gunneridae</taxon>
        <taxon>Pentapetalae</taxon>
        <taxon>asterids</taxon>
        <taxon>campanulids</taxon>
        <taxon>Asterales</taxon>
        <taxon>Asteraceae</taxon>
        <taxon>Asteroideae</taxon>
        <taxon>Anthemideae</taxon>
        <taxon>Anthemidinae</taxon>
        <taxon>Tanacetum</taxon>
    </lineage>
</organism>
<dbReference type="InterPro" id="IPR036397">
    <property type="entry name" value="RNaseH_sf"/>
</dbReference>
<dbReference type="GO" id="GO:0003676">
    <property type="term" value="F:nucleic acid binding"/>
    <property type="evidence" value="ECO:0007669"/>
    <property type="project" value="InterPro"/>
</dbReference>
<dbReference type="InterPro" id="IPR012337">
    <property type="entry name" value="RNaseH-like_sf"/>
</dbReference>
<keyword evidence="1" id="KW-0378">Hydrolase</keyword>
<reference evidence="4" key="1">
    <citation type="journal article" date="2019" name="Sci. Rep.">
        <title>Draft genome of Tanacetum cinerariifolium, the natural source of mosquito coil.</title>
        <authorList>
            <person name="Yamashiro T."/>
            <person name="Shiraishi A."/>
            <person name="Satake H."/>
            <person name="Nakayama K."/>
        </authorList>
    </citation>
    <scope>NUCLEOTIDE SEQUENCE</scope>
</reference>
<dbReference type="Gene3D" id="3.30.420.10">
    <property type="entry name" value="Ribonuclease H-like superfamily/Ribonuclease H"/>
    <property type="match status" value="1"/>
</dbReference>
<feature type="compositionally biased region" description="Basic and acidic residues" evidence="2">
    <location>
        <begin position="536"/>
        <end position="546"/>
    </location>
</feature>
<dbReference type="Pfam" id="PF00665">
    <property type="entry name" value="rve"/>
    <property type="match status" value="1"/>
</dbReference>
<dbReference type="InterPro" id="IPR039537">
    <property type="entry name" value="Retrotran_Ty1/copia-like"/>
</dbReference>
<accession>A0A6L2N7P2</accession>
<dbReference type="GO" id="GO:0015074">
    <property type="term" value="P:DNA integration"/>
    <property type="evidence" value="ECO:0007669"/>
    <property type="project" value="InterPro"/>
</dbReference>
<dbReference type="SUPFAM" id="SSF53098">
    <property type="entry name" value="Ribonuclease H-like"/>
    <property type="match status" value="1"/>
</dbReference>
<dbReference type="GO" id="GO:0008233">
    <property type="term" value="F:peptidase activity"/>
    <property type="evidence" value="ECO:0007669"/>
    <property type="project" value="UniProtKB-KW"/>
</dbReference>
<gene>
    <name evidence="4" type="ORF">Tci_054191</name>
</gene>
<evidence type="ECO:0000256" key="2">
    <source>
        <dbReference type="SAM" id="MobiDB-lite"/>
    </source>
</evidence>
<keyword evidence="1" id="KW-0645">Protease</keyword>
<feature type="compositionally biased region" description="Polar residues" evidence="2">
    <location>
        <begin position="547"/>
        <end position="567"/>
    </location>
</feature>
<feature type="region of interest" description="Disordered" evidence="2">
    <location>
        <begin position="481"/>
        <end position="500"/>
    </location>
</feature>
<evidence type="ECO:0000313" key="4">
    <source>
        <dbReference type="EMBL" id="GEU82213.1"/>
    </source>
</evidence>
<feature type="domain" description="Integrase catalytic" evidence="3">
    <location>
        <begin position="271"/>
        <end position="466"/>
    </location>
</feature>